<comment type="caution">
    <text evidence="1">The sequence shown here is derived from an EMBL/GenBank/DDBJ whole genome shotgun (WGS) entry which is preliminary data.</text>
</comment>
<name>A0A3D9YQ97_9HYPH</name>
<sequence length="421" mass="47170">MDVIVLDNGLVSCGEHSYQLLMEVCDALSQRSISYRVFGMKGMDAAVVRDIGAKPWFSRSLYWGYRRRFPSRRNFLGDTFAMARNFVQRRRTFSEPSTWRVLNEVYRRDLARLPPDVWRHDNVIVVPGISQNQILGLVRHLLSLPWAALPNVVCQLMFTPNWTPWDQIGERGTAYYRQAFDLAGELIGKSLFFTTENEALAKIYTQQFGIKTTLLPIVLRAAQARPKPQGRVRLGFFGYSKSEKGFHLLPGAIEICRARNLPVDFIVQIQHSNWERETVEAEQKLRRLSGIELVEGIMDSAEYAQRTNAVDVTLLPYDPGRFGQRGSGLYTEAVAAGRPVIAARGIYAATEIESGVAEGEIFAPYTSEALADAIERLLPHLAESQSKAAQGAPDFASRHSGAAYVDVILKLVNSARSMPEA</sequence>
<reference evidence="1 2" key="1">
    <citation type="submission" date="2018-08" db="EMBL/GenBank/DDBJ databases">
        <title>Genomic Encyclopedia of Type Strains, Phase IV (KMG-IV): sequencing the most valuable type-strain genomes for metagenomic binning, comparative biology and taxonomic classification.</title>
        <authorList>
            <person name="Goeker M."/>
        </authorList>
    </citation>
    <scope>NUCLEOTIDE SEQUENCE [LARGE SCALE GENOMIC DNA]</scope>
    <source>
        <strain evidence="1 2">BW863</strain>
    </source>
</reference>
<dbReference type="Pfam" id="PF13692">
    <property type="entry name" value="Glyco_trans_1_4"/>
    <property type="match status" value="1"/>
</dbReference>
<dbReference type="AlphaFoldDB" id="A0A3D9YQ97"/>
<organism evidence="1 2">
    <name type="scientific">Methylovirgula ligni</name>
    <dbReference type="NCBI Taxonomy" id="569860"/>
    <lineage>
        <taxon>Bacteria</taxon>
        <taxon>Pseudomonadati</taxon>
        <taxon>Pseudomonadota</taxon>
        <taxon>Alphaproteobacteria</taxon>
        <taxon>Hyphomicrobiales</taxon>
        <taxon>Beijerinckiaceae</taxon>
        <taxon>Methylovirgula</taxon>
    </lineage>
</organism>
<gene>
    <name evidence="1" type="ORF">DES32_2827</name>
</gene>
<keyword evidence="1" id="KW-0808">Transferase</keyword>
<evidence type="ECO:0000313" key="1">
    <source>
        <dbReference type="EMBL" id="REF84714.1"/>
    </source>
</evidence>
<accession>A0A3D9YQ97</accession>
<keyword evidence="2" id="KW-1185">Reference proteome</keyword>
<dbReference type="Proteomes" id="UP000256900">
    <property type="component" value="Unassembled WGS sequence"/>
</dbReference>
<dbReference type="Gene3D" id="3.40.50.2000">
    <property type="entry name" value="Glycogen Phosphorylase B"/>
    <property type="match status" value="1"/>
</dbReference>
<dbReference type="OrthoDB" id="8433393at2"/>
<dbReference type="SUPFAM" id="SSF53756">
    <property type="entry name" value="UDP-Glycosyltransferase/glycogen phosphorylase"/>
    <property type="match status" value="1"/>
</dbReference>
<evidence type="ECO:0000313" key="2">
    <source>
        <dbReference type="Proteomes" id="UP000256900"/>
    </source>
</evidence>
<protein>
    <submittedName>
        <fullName evidence="1">Glycosyltransferase involved in cell wall biosynthesis</fullName>
    </submittedName>
</protein>
<dbReference type="RefSeq" id="WP_115837323.1">
    <property type="nucleotide sequence ID" value="NZ_CP025086.1"/>
</dbReference>
<proteinExistence type="predicted"/>
<dbReference type="EMBL" id="QUMO01000004">
    <property type="protein sequence ID" value="REF84714.1"/>
    <property type="molecule type" value="Genomic_DNA"/>
</dbReference>
<dbReference type="GO" id="GO:0016740">
    <property type="term" value="F:transferase activity"/>
    <property type="evidence" value="ECO:0007669"/>
    <property type="project" value="UniProtKB-KW"/>
</dbReference>